<accession>A0A225E5D0</accession>
<comment type="caution">
    <text evidence="4">The sequence shown here is derived from an EMBL/GenBank/DDBJ whole genome shotgun (WGS) entry which is preliminary data.</text>
</comment>
<dbReference type="NCBIfam" id="TIGR01409">
    <property type="entry name" value="TAT_signal_seq"/>
    <property type="match status" value="1"/>
</dbReference>
<keyword evidence="1" id="KW-0732">Signal</keyword>
<feature type="signal peptide" evidence="1">
    <location>
        <begin position="1"/>
        <end position="35"/>
    </location>
</feature>
<dbReference type="Pfam" id="PF22725">
    <property type="entry name" value="GFO_IDH_MocA_C3"/>
    <property type="match status" value="1"/>
</dbReference>
<dbReference type="RefSeq" id="WP_088252130.1">
    <property type="nucleotide sequence ID" value="NZ_NIDE01000001.1"/>
</dbReference>
<dbReference type="InterPro" id="IPR000683">
    <property type="entry name" value="Gfo/Idh/MocA-like_OxRdtase_N"/>
</dbReference>
<evidence type="ECO:0000256" key="1">
    <source>
        <dbReference type="SAM" id="SignalP"/>
    </source>
</evidence>
<dbReference type="InterPro" id="IPR019546">
    <property type="entry name" value="TAT_signal_bac_arc"/>
</dbReference>
<dbReference type="InterPro" id="IPR050463">
    <property type="entry name" value="Gfo/Idh/MocA_oxidrdct_glycsds"/>
</dbReference>
<dbReference type="Pfam" id="PF01408">
    <property type="entry name" value="GFO_IDH_MocA"/>
    <property type="match status" value="1"/>
</dbReference>
<dbReference type="SUPFAM" id="SSF55347">
    <property type="entry name" value="Glyceraldehyde-3-phosphate dehydrogenase-like, C-terminal domain"/>
    <property type="match status" value="1"/>
</dbReference>
<dbReference type="InterPro" id="IPR006311">
    <property type="entry name" value="TAT_signal"/>
</dbReference>
<dbReference type="PANTHER" id="PTHR43818:SF5">
    <property type="entry name" value="OXIDOREDUCTASE FAMILY PROTEIN"/>
    <property type="match status" value="1"/>
</dbReference>
<dbReference type="Gene3D" id="3.40.50.720">
    <property type="entry name" value="NAD(P)-binding Rossmann-like Domain"/>
    <property type="match status" value="1"/>
</dbReference>
<sequence>MSKRKAPNAVSRRGFLQASAAAAATGALVTPAVHAAGNDMLKIALVGCGGRGSGAAANALQADPNVKLVAACDIFPDRLHEGVKNLKTSYPDKVDVPEANQFTGFDGYKGAIDAADVVILATSPGFRPLHLAYAVEKGKHIFMEKPHAADATGVRSVIESAKLAQQKGLSLVSGFCYRYDPFKREAVKRIHDGQIGKVTTIHTTFLTGELWFRGQNKEWSEMEYQIRNWYYYTWLSGDFIVEQAIHNVDKAHWVMGELPVAATGMGGRQVRTDPKYGNIWDNFTVVYEYASGAKVFLQCRQTAGCYSDNNDHIIGTKGSGQLMKHTLTTDGVTWKHPGEHDFGKMYQIEHNEMFAGIRAGKPLNDGIESAYSTLMGIMGREAAYSGQRITWKQMLESKQNLMPKEFAWGANKVPSVAMPGKGYKFA</sequence>
<dbReference type="GO" id="GO:0000166">
    <property type="term" value="F:nucleotide binding"/>
    <property type="evidence" value="ECO:0007669"/>
    <property type="project" value="InterPro"/>
</dbReference>
<dbReference type="PANTHER" id="PTHR43818">
    <property type="entry name" value="BCDNA.GH03377"/>
    <property type="match status" value="1"/>
</dbReference>
<dbReference type="AlphaFoldDB" id="A0A225E5D0"/>
<feature type="domain" description="GFO/IDH/MocA-like oxidoreductase" evidence="3">
    <location>
        <begin position="185"/>
        <end position="319"/>
    </location>
</feature>
<protein>
    <submittedName>
        <fullName evidence="4">Myo-inositol 2-dehydrogenase</fullName>
    </submittedName>
</protein>
<evidence type="ECO:0000313" key="5">
    <source>
        <dbReference type="Proteomes" id="UP000214646"/>
    </source>
</evidence>
<dbReference type="OrthoDB" id="253515at2"/>
<dbReference type="InterPro" id="IPR036291">
    <property type="entry name" value="NAD(P)-bd_dom_sf"/>
</dbReference>
<evidence type="ECO:0000313" key="4">
    <source>
        <dbReference type="EMBL" id="OWK46974.1"/>
    </source>
</evidence>
<dbReference type="SUPFAM" id="SSF51735">
    <property type="entry name" value="NAD(P)-binding Rossmann-fold domains"/>
    <property type="match status" value="1"/>
</dbReference>
<dbReference type="Proteomes" id="UP000214646">
    <property type="component" value="Unassembled WGS sequence"/>
</dbReference>
<gene>
    <name evidence="4" type="ORF">FRUB_00673</name>
</gene>
<evidence type="ECO:0000259" key="3">
    <source>
        <dbReference type="Pfam" id="PF22725"/>
    </source>
</evidence>
<name>A0A225E5D0_9BACT</name>
<organism evidence="4 5">
    <name type="scientific">Fimbriiglobus ruber</name>
    <dbReference type="NCBI Taxonomy" id="1908690"/>
    <lineage>
        <taxon>Bacteria</taxon>
        <taxon>Pseudomonadati</taxon>
        <taxon>Planctomycetota</taxon>
        <taxon>Planctomycetia</taxon>
        <taxon>Gemmatales</taxon>
        <taxon>Gemmataceae</taxon>
        <taxon>Fimbriiglobus</taxon>
    </lineage>
</organism>
<dbReference type="InterPro" id="IPR055170">
    <property type="entry name" value="GFO_IDH_MocA-like_dom"/>
</dbReference>
<feature type="domain" description="Gfo/Idh/MocA-like oxidoreductase N-terminal" evidence="2">
    <location>
        <begin position="41"/>
        <end position="165"/>
    </location>
</feature>
<dbReference type="PROSITE" id="PS51318">
    <property type="entry name" value="TAT"/>
    <property type="match status" value="1"/>
</dbReference>
<dbReference type="Gene3D" id="3.30.360.10">
    <property type="entry name" value="Dihydrodipicolinate Reductase, domain 2"/>
    <property type="match status" value="1"/>
</dbReference>
<keyword evidence="5" id="KW-1185">Reference proteome</keyword>
<feature type="chain" id="PRO_5012104065" evidence="1">
    <location>
        <begin position="36"/>
        <end position="426"/>
    </location>
</feature>
<proteinExistence type="predicted"/>
<evidence type="ECO:0000259" key="2">
    <source>
        <dbReference type="Pfam" id="PF01408"/>
    </source>
</evidence>
<reference evidence="5" key="1">
    <citation type="submission" date="2017-06" db="EMBL/GenBank/DDBJ databases">
        <title>Genome analysis of Fimbriiglobus ruber SP5, the first member of the order Planctomycetales with confirmed chitinolytic capability.</title>
        <authorList>
            <person name="Ravin N.V."/>
            <person name="Rakitin A.L."/>
            <person name="Ivanova A.A."/>
            <person name="Beletsky A.V."/>
            <person name="Kulichevskaya I.S."/>
            <person name="Mardanov A.V."/>
            <person name="Dedysh S.N."/>
        </authorList>
    </citation>
    <scope>NUCLEOTIDE SEQUENCE [LARGE SCALE GENOMIC DNA]</scope>
    <source>
        <strain evidence="5">SP5</strain>
    </source>
</reference>
<dbReference type="EMBL" id="NIDE01000001">
    <property type="protein sequence ID" value="OWK46974.1"/>
    <property type="molecule type" value="Genomic_DNA"/>
</dbReference>